<feature type="region of interest" description="Disordered" evidence="8">
    <location>
        <begin position="334"/>
        <end position="356"/>
    </location>
</feature>
<dbReference type="Pfam" id="PF00096">
    <property type="entry name" value="zf-C2H2"/>
    <property type="match status" value="1"/>
</dbReference>
<dbReference type="InterPro" id="IPR050888">
    <property type="entry name" value="ZnF_C2H2-type_TF"/>
</dbReference>
<dbReference type="SUPFAM" id="SSF57667">
    <property type="entry name" value="beta-beta-alpha zinc fingers"/>
    <property type="match status" value="2"/>
</dbReference>
<evidence type="ECO:0000256" key="2">
    <source>
        <dbReference type="ARBA" id="ARBA00022723"/>
    </source>
</evidence>
<keyword evidence="10" id="KW-1185">Reference proteome</keyword>
<dbReference type="GO" id="GO:0008270">
    <property type="term" value="F:zinc ion binding"/>
    <property type="evidence" value="ECO:0007669"/>
    <property type="project" value="UniProtKB-KW"/>
</dbReference>
<feature type="region of interest" description="Disordered" evidence="8">
    <location>
        <begin position="994"/>
        <end position="1027"/>
    </location>
</feature>
<feature type="compositionally biased region" description="Basic and acidic residues" evidence="8">
    <location>
        <begin position="1151"/>
        <end position="1169"/>
    </location>
</feature>
<reference evidence="11" key="1">
    <citation type="submission" date="2016-11" db="UniProtKB">
        <authorList>
            <consortium name="WormBaseParasite"/>
        </authorList>
    </citation>
    <scope>IDENTIFICATION</scope>
</reference>
<feature type="compositionally biased region" description="Polar residues" evidence="8">
    <location>
        <begin position="1171"/>
        <end position="1185"/>
    </location>
</feature>
<organism evidence="10 11">
    <name type="scientific">Heterorhabditis bacteriophora</name>
    <name type="common">Entomopathogenic nematode worm</name>
    <dbReference type="NCBI Taxonomy" id="37862"/>
    <lineage>
        <taxon>Eukaryota</taxon>
        <taxon>Metazoa</taxon>
        <taxon>Ecdysozoa</taxon>
        <taxon>Nematoda</taxon>
        <taxon>Chromadorea</taxon>
        <taxon>Rhabditida</taxon>
        <taxon>Rhabditina</taxon>
        <taxon>Rhabditomorpha</taxon>
        <taxon>Strongyloidea</taxon>
        <taxon>Heterorhabditidae</taxon>
        <taxon>Heterorhabditis</taxon>
    </lineage>
</organism>
<feature type="domain" description="C2H2-type" evidence="9">
    <location>
        <begin position="218"/>
        <end position="252"/>
    </location>
</feature>
<evidence type="ECO:0000256" key="4">
    <source>
        <dbReference type="ARBA" id="ARBA00022771"/>
    </source>
</evidence>
<feature type="compositionally biased region" description="Low complexity" evidence="8">
    <location>
        <begin position="341"/>
        <end position="356"/>
    </location>
</feature>
<dbReference type="AlphaFoldDB" id="A0A1I7XU59"/>
<feature type="region of interest" description="Disordered" evidence="8">
    <location>
        <begin position="1109"/>
        <end position="1219"/>
    </location>
</feature>
<feature type="compositionally biased region" description="Basic and acidic residues" evidence="8">
    <location>
        <begin position="994"/>
        <end position="1003"/>
    </location>
</feature>
<dbReference type="SMART" id="SM00355">
    <property type="entry name" value="ZnF_C2H2"/>
    <property type="match status" value="5"/>
</dbReference>
<dbReference type="Proteomes" id="UP000095283">
    <property type="component" value="Unplaced"/>
</dbReference>
<dbReference type="InterPro" id="IPR013087">
    <property type="entry name" value="Znf_C2H2_type"/>
</dbReference>
<keyword evidence="5" id="KW-0862">Zinc</keyword>
<keyword evidence="6" id="KW-0539">Nucleus</keyword>
<evidence type="ECO:0000256" key="5">
    <source>
        <dbReference type="ARBA" id="ARBA00022833"/>
    </source>
</evidence>
<proteinExistence type="predicted"/>
<dbReference type="PROSITE" id="PS00028">
    <property type="entry name" value="ZINC_FINGER_C2H2_1"/>
    <property type="match status" value="1"/>
</dbReference>
<evidence type="ECO:0000313" key="10">
    <source>
        <dbReference type="Proteomes" id="UP000095283"/>
    </source>
</evidence>
<feature type="compositionally biased region" description="Basic and acidic residues" evidence="8">
    <location>
        <begin position="168"/>
        <end position="181"/>
    </location>
</feature>
<protein>
    <submittedName>
        <fullName evidence="11">C2H2-type domain-containing protein</fullName>
    </submittedName>
</protein>
<sequence length="1262" mass="138379">MEGPPLPRKHSLDDGIIGAGTAYGGSLSSALLEPSGHDVMSMELAHHDIGGYLDPRSFGGGSIVYDEYSGQSSLYDMHSVSFTHDTQVENTQNGSTPMNTTVKFETLSDTAHNVTNTKVFDPARNVPTYPVKTADPSTCSQYAPVRTMIGTPLKPSHNSRRSSSRSAQKKETIDPKRVEDEVARNVSQILSATKQQRLAMEAQQRSGLLPATPPRVAYACPDCHKTVTSARNLQRHRQTCMARNGSHSGGSVSSTASAHLSSSSSFPNQLFSSNAVPEEHHYADWSRSSSYSAPHSVSSQDKMNEPAEQLGALDPNSISCRLEDACLQPLSLDVDEPRTHSSSGSTSSASTGTPTAQFTCDSCKKSVSSFRSLKRHHTTCKQYIAENGPPPDSEKKIRKRSDRRSISSTVSASRTHDSSLRIAQSLPLSIAHVVPDAVPSIYQSSVSSPLGLPSYTVVTVIQQAGQWPPLRRTTVCVDSQPVITSSCYCGASQSLTNNINPCLCQTSLSPSGGPNSSWCVVVHCQPKPPGNNNTCEDCNRQLCSASNLKRHRVTCKIVMQKQYSKTGSVTSPVHKPSQQWQSVEIPARDRLIIDRSYAAALAASQEAQQRNNNGYVLAQDPAVAEKPWITVGEHLRAQHVQQKILEAANQRPVEQITAPQEQATREQTVNYVEGRNSIDQINFSEMDEHIAYGLGETTDDSELDEFEDIDLEAFDDDLIREEEERAKESANDKRFREEDRSSTPVPIDNIQLLSVKMDKPLEVKSETAPRAVPSITQPITPLESIITTQPLSSDRLTATYAKARYDHERHSSDAIHSSVPATFTNTGFTSPVPPPAKQICASSEFQCPECLKTYSCRKNVKRHRMAVHKLTAEQVARNPGPMLSINGSEPPVSSPNRTAPSRNITDFKSDPLNTASIQHSPQIRYHAKSTITSQHAHWDSHTWRRSREYVDDEESAETARIAAELKRSAEEEYYQMAEIEGKKPRTELAEADTTFHEETDSTGHHPISSSPRPVNLMSPGRSNSSVVHPASATVSRNSLPSIASWIDQKPLSVNVSASPHSVHNSPIGRLHKRPPHVCSDCNRVLSSDYSLRRHRMTCVEARGSTVQTPSPVLSDGMMNQLQGPMTSSDPMLTHASSLTHTPSSAAGHSSTHFDTRSEEDWYRKGREEVPDSTTSQRLDRSTSPGLMSGSPDAGPPQFGGLQYTRKRANSGGSYGETSKQNKHLCQSVSASLPCKDVAGEMTMLSTEWYAEKYWTAKMFRHV</sequence>
<dbReference type="PANTHER" id="PTHR24406">
    <property type="entry name" value="TRANSCRIPTIONAL REPRESSOR CTCFL-RELATED"/>
    <property type="match status" value="1"/>
</dbReference>
<name>A0A1I7XU59_HETBA</name>
<feature type="compositionally biased region" description="Low complexity" evidence="8">
    <location>
        <begin position="245"/>
        <end position="267"/>
    </location>
</feature>
<dbReference type="WBParaSite" id="Hba_21056">
    <property type="protein sequence ID" value="Hba_21056"/>
    <property type="gene ID" value="Hba_21056"/>
</dbReference>
<feature type="region of interest" description="Disordered" evidence="8">
    <location>
        <begin position="241"/>
        <end position="267"/>
    </location>
</feature>
<evidence type="ECO:0000256" key="6">
    <source>
        <dbReference type="ARBA" id="ARBA00023242"/>
    </source>
</evidence>
<feature type="region of interest" description="Disordered" evidence="8">
    <location>
        <begin position="878"/>
        <end position="899"/>
    </location>
</feature>
<keyword evidence="2" id="KW-0479">Metal-binding</keyword>
<feature type="compositionally biased region" description="Basic and acidic residues" evidence="8">
    <location>
        <begin position="724"/>
        <end position="741"/>
    </location>
</feature>
<feature type="region of interest" description="Disordered" evidence="8">
    <location>
        <begin position="381"/>
        <end position="414"/>
    </location>
</feature>
<feature type="region of interest" description="Disordered" evidence="8">
    <location>
        <begin position="724"/>
        <end position="743"/>
    </location>
</feature>
<dbReference type="InterPro" id="IPR036236">
    <property type="entry name" value="Znf_C2H2_sf"/>
</dbReference>
<evidence type="ECO:0000256" key="8">
    <source>
        <dbReference type="SAM" id="MobiDB-lite"/>
    </source>
</evidence>
<feature type="domain" description="C2H2-type" evidence="9">
    <location>
        <begin position="845"/>
        <end position="868"/>
    </location>
</feature>
<evidence type="ECO:0000256" key="1">
    <source>
        <dbReference type="ARBA" id="ARBA00004123"/>
    </source>
</evidence>
<dbReference type="PROSITE" id="PS50157">
    <property type="entry name" value="ZINC_FINGER_C2H2_2"/>
    <property type="match status" value="2"/>
</dbReference>
<comment type="subcellular location">
    <subcellularLocation>
        <location evidence="1">Nucleus</location>
    </subcellularLocation>
</comment>
<keyword evidence="3" id="KW-0677">Repeat</keyword>
<dbReference type="GO" id="GO:0005634">
    <property type="term" value="C:nucleus"/>
    <property type="evidence" value="ECO:0007669"/>
    <property type="project" value="UniProtKB-SubCell"/>
</dbReference>
<evidence type="ECO:0000259" key="9">
    <source>
        <dbReference type="PROSITE" id="PS50157"/>
    </source>
</evidence>
<evidence type="ECO:0000256" key="7">
    <source>
        <dbReference type="PROSITE-ProRule" id="PRU00042"/>
    </source>
</evidence>
<feature type="compositionally biased region" description="Polar residues" evidence="8">
    <location>
        <begin position="1109"/>
        <end position="1150"/>
    </location>
</feature>
<keyword evidence="4 7" id="KW-0863">Zinc-finger</keyword>
<accession>A0A1I7XU59</accession>
<evidence type="ECO:0000313" key="11">
    <source>
        <dbReference type="WBParaSite" id="Hba_21056"/>
    </source>
</evidence>
<evidence type="ECO:0000256" key="3">
    <source>
        <dbReference type="ARBA" id="ARBA00022737"/>
    </source>
</evidence>
<feature type="region of interest" description="Disordered" evidence="8">
    <location>
        <begin position="149"/>
        <end position="181"/>
    </location>
</feature>